<organism evidence="7 8">
    <name type="scientific">Thalassobacterium maritimum</name>
    <dbReference type="NCBI Taxonomy" id="3041265"/>
    <lineage>
        <taxon>Bacteria</taxon>
        <taxon>Pseudomonadati</taxon>
        <taxon>Verrucomicrobiota</taxon>
        <taxon>Opitutia</taxon>
        <taxon>Puniceicoccales</taxon>
        <taxon>Coraliomargaritaceae</taxon>
        <taxon>Thalassobacterium</taxon>
    </lineage>
</organism>
<feature type="transmembrane region" description="Helical" evidence="5">
    <location>
        <begin position="692"/>
        <end position="712"/>
    </location>
</feature>
<dbReference type="Proteomes" id="UP001225316">
    <property type="component" value="Unassembled WGS sequence"/>
</dbReference>
<evidence type="ECO:0000256" key="1">
    <source>
        <dbReference type="ARBA" id="ARBA00000798"/>
    </source>
</evidence>
<keyword evidence="5" id="KW-1133">Transmembrane helix</keyword>
<sequence>MSLPTHKQQQECLGAGFTPLREDANYWKQANSGRGAFIVDGESYFRAFREAVIQAEKYICLLAWDFKGEIELLRDESPEDEYPTKLVDLIYALLEQKPELEIYILLWDYSMVYLTEREWLPFTRFRQDPHPRLHLVTDSEINVGASHHQKVVMVDGGFAFCGGLDLSTWRWDTQAHQPEDPLRVTPDGEQYQPYHDIHTAVTGPAAHALDELCRQRWQRATKEEAPWPNPSSENTVWPESIQPNFENANAVFALTYSEYKEYPAVTQIEELHLDMIAAAERYIYIENQYLSSHTITDALIERLGEEDGPEIIIILTQDTGGWLEEGTLGLLRCRLLEKLVEADTHSRFGAYFPHVSDEAGNESQVYVHAKTMICDDRAVMVGSANLSNRSMKVDSEVMMTLGLDEAAEAAPELLRRLLGIHLGHSQDKVDQSLATTNSINQTIRDLRKGSHHQLRNLEIGCAGPVRRKLADTQLLDPDDPIDLGYWLRKATRSDDSNQSSHNWKRYAIIAASIAAVFLLGLGLKEAWGSVIDKESVETFFQSLNQSPWKLPLLFGIFFLAGMTGISINVLLVSATLVISPWAAFACGFGGSLLSAVAALYVGRMAGYPVLEKLFHDRLDRLSKKIQDRGVLSVALLRLVPIAPFVVVNLVAGISKMKLRTFVAGSCLGMLPGMLGVVFVTHQAKSAYSDPSWQTWLYLGLGIAALLGLTFGVKKFIK</sequence>
<keyword evidence="2" id="KW-0677">Repeat</keyword>
<keyword evidence="3" id="KW-0378">Hydrolase</keyword>
<dbReference type="InterPro" id="IPR015679">
    <property type="entry name" value="PLipase_D_fam"/>
</dbReference>
<feature type="domain" description="PLD phosphodiesterase" evidence="6">
    <location>
        <begin position="363"/>
        <end position="390"/>
    </location>
</feature>
<dbReference type="Gene3D" id="3.30.870.10">
    <property type="entry name" value="Endonuclease Chain A"/>
    <property type="match status" value="2"/>
</dbReference>
<comment type="caution">
    <text evidence="7">The sequence shown here is derived from an EMBL/GenBank/DDBJ whole genome shotgun (WGS) entry which is preliminary data.</text>
</comment>
<evidence type="ECO:0000256" key="3">
    <source>
        <dbReference type="ARBA" id="ARBA00022801"/>
    </source>
</evidence>
<evidence type="ECO:0000256" key="4">
    <source>
        <dbReference type="ARBA" id="ARBA00023098"/>
    </source>
</evidence>
<comment type="catalytic activity">
    <reaction evidence="1">
        <text>a 1,2-diacyl-sn-glycero-3-phosphocholine + H2O = a 1,2-diacyl-sn-glycero-3-phosphate + choline + H(+)</text>
        <dbReference type="Rhea" id="RHEA:14445"/>
        <dbReference type="ChEBI" id="CHEBI:15354"/>
        <dbReference type="ChEBI" id="CHEBI:15377"/>
        <dbReference type="ChEBI" id="CHEBI:15378"/>
        <dbReference type="ChEBI" id="CHEBI:57643"/>
        <dbReference type="ChEBI" id="CHEBI:58608"/>
        <dbReference type="EC" id="3.1.4.4"/>
    </reaction>
</comment>
<dbReference type="PANTHER" id="PTHR18896:SF76">
    <property type="entry name" value="PHOSPHOLIPASE"/>
    <property type="match status" value="1"/>
</dbReference>
<evidence type="ECO:0000256" key="5">
    <source>
        <dbReference type="SAM" id="Phobius"/>
    </source>
</evidence>
<dbReference type="CDD" id="cd09140">
    <property type="entry name" value="PLDc_vPLD1_2_like_bac_1"/>
    <property type="match status" value="1"/>
</dbReference>
<feature type="transmembrane region" description="Helical" evidence="5">
    <location>
        <begin position="552"/>
        <end position="574"/>
    </location>
</feature>
<dbReference type="PANTHER" id="PTHR18896">
    <property type="entry name" value="PHOSPHOLIPASE D"/>
    <property type="match status" value="1"/>
</dbReference>
<dbReference type="PROSITE" id="PS50035">
    <property type="entry name" value="PLD"/>
    <property type="match status" value="2"/>
</dbReference>
<protein>
    <submittedName>
        <fullName evidence="7">VTT domain-containing protein</fullName>
    </submittedName>
</protein>
<keyword evidence="4" id="KW-0443">Lipid metabolism</keyword>
<keyword evidence="8" id="KW-1185">Reference proteome</keyword>
<dbReference type="InterPro" id="IPR032816">
    <property type="entry name" value="VTT_dom"/>
</dbReference>
<feature type="domain" description="PLD phosphodiesterase" evidence="6">
    <location>
        <begin position="143"/>
        <end position="170"/>
    </location>
</feature>
<dbReference type="CDD" id="cd09143">
    <property type="entry name" value="PLDc_vPLD1_2_like_bac_2"/>
    <property type="match status" value="1"/>
</dbReference>
<feature type="transmembrane region" description="Helical" evidence="5">
    <location>
        <begin position="581"/>
        <end position="601"/>
    </location>
</feature>
<evidence type="ECO:0000259" key="6">
    <source>
        <dbReference type="PROSITE" id="PS50035"/>
    </source>
</evidence>
<gene>
    <name evidence="7" type="ORF">QEH52_02960</name>
</gene>
<dbReference type="Pfam" id="PF13091">
    <property type="entry name" value="PLDc_2"/>
    <property type="match status" value="1"/>
</dbReference>
<dbReference type="InterPro" id="IPR001736">
    <property type="entry name" value="PLipase_D/transphosphatidylase"/>
</dbReference>
<keyword evidence="5" id="KW-0812">Transmembrane</keyword>
<dbReference type="Pfam" id="PF09335">
    <property type="entry name" value="VTT_dom"/>
    <property type="match status" value="1"/>
</dbReference>
<dbReference type="InterPro" id="IPR025202">
    <property type="entry name" value="PLD-like_dom"/>
</dbReference>
<dbReference type="SMART" id="SM00155">
    <property type="entry name" value="PLDc"/>
    <property type="match status" value="2"/>
</dbReference>
<proteinExistence type="predicted"/>
<evidence type="ECO:0000313" key="8">
    <source>
        <dbReference type="Proteomes" id="UP001225316"/>
    </source>
</evidence>
<feature type="transmembrane region" description="Helical" evidence="5">
    <location>
        <begin position="630"/>
        <end position="651"/>
    </location>
</feature>
<name>A0ABU1ATA2_9BACT</name>
<evidence type="ECO:0000256" key="2">
    <source>
        <dbReference type="ARBA" id="ARBA00022737"/>
    </source>
</evidence>
<accession>A0ABU1ATA2</accession>
<feature type="transmembrane region" description="Helical" evidence="5">
    <location>
        <begin position="506"/>
        <end position="523"/>
    </location>
</feature>
<reference evidence="7 8" key="1">
    <citation type="submission" date="2023-04" db="EMBL/GenBank/DDBJ databases">
        <title>A novel bacteria isolated from coastal sediment.</title>
        <authorList>
            <person name="Liu X.-J."/>
            <person name="Du Z.-J."/>
        </authorList>
    </citation>
    <scope>NUCLEOTIDE SEQUENCE [LARGE SCALE GENOMIC DNA]</scope>
    <source>
        <strain evidence="7 8">SDUM461003</strain>
    </source>
</reference>
<evidence type="ECO:0000313" key="7">
    <source>
        <dbReference type="EMBL" id="MDQ8206454.1"/>
    </source>
</evidence>
<feature type="transmembrane region" description="Helical" evidence="5">
    <location>
        <begin position="658"/>
        <end position="680"/>
    </location>
</feature>
<dbReference type="SUPFAM" id="SSF56024">
    <property type="entry name" value="Phospholipase D/nuclease"/>
    <property type="match status" value="2"/>
</dbReference>
<keyword evidence="5" id="KW-0472">Membrane</keyword>
<dbReference type="EMBL" id="JARXHW010000004">
    <property type="protein sequence ID" value="MDQ8206454.1"/>
    <property type="molecule type" value="Genomic_DNA"/>
</dbReference>
<dbReference type="RefSeq" id="WP_308948525.1">
    <property type="nucleotide sequence ID" value="NZ_JARXHW010000004.1"/>
</dbReference>